<evidence type="ECO:0000256" key="3">
    <source>
        <dbReference type="ARBA" id="ARBA00022676"/>
    </source>
</evidence>
<dbReference type="PANTHER" id="PTHR31392:SF1">
    <property type="entry name" value="ALPHA-1,3-MANNOSYLTRANSFERASE MNN1-RELATED"/>
    <property type="match status" value="1"/>
</dbReference>
<dbReference type="InterPro" id="IPR022751">
    <property type="entry name" value="Alpha_mannosyltransferase"/>
</dbReference>
<dbReference type="SUPFAM" id="SSF53448">
    <property type="entry name" value="Nucleotide-diphospho-sugar transferases"/>
    <property type="match status" value="1"/>
</dbReference>
<evidence type="ECO:0000256" key="6">
    <source>
        <dbReference type="ARBA" id="ARBA00022968"/>
    </source>
</evidence>
<dbReference type="InterPro" id="IPR029044">
    <property type="entry name" value="Nucleotide-diphossugar_trans"/>
</dbReference>
<keyword evidence="12" id="KW-1185">Reference proteome</keyword>
<keyword evidence="4" id="KW-0808">Transferase</keyword>
<reference evidence="11" key="1">
    <citation type="submission" date="2020-05" db="EMBL/GenBank/DDBJ databases">
        <title>Phylogenomic resolution of chytrid fungi.</title>
        <authorList>
            <person name="Stajich J.E."/>
            <person name="Amses K."/>
            <person name="Simmons R."/>
            <person name="Seto K."/>
            <person name="Myers J."/>
            <person name="Bonds A."/>
            <person name="Quandt C.A."/>
            <person name="Barry K."/>
            <person name="Liu P."/>
            <person name="Grigoriev I."/>
            <person name="Longcore J.E."/>
            <person name="James T.Y."/>
        </authorList>
    </citation>
    <scope>NUCLEOTIDE SEQUENCE</scope>
    <source>
        <strain evidence="11">JEL0476</strain>
    </source>
</reference>
<dbReference type="GO" id="GO:0016020">
    <property type="term" value="C:membrane"/>
    <property type="evidence" value="ECO:0007669"/>
    <property type="project" value="UniProtKB-SubCell"/>
</dbReference>
<evidence type="ECO:0000256" key="9">
    <source>
        <dbReference type="ARBA" id="ARBA00023180"/>
    </source>
</evidence>
<keyword evidence="7 10" id="KW-1133">Transmembrane helix</keyword>
<evidence type="ECO:0000256" key="5">
    <source>
        <dbReference type="ARBA" id="ARBA00022692"/>
    </source>
</evidence>
<keyword evidence="6" id="KW-0735">Signal-anchor</keyword>
<organism evidence="11 12">
    <name type="scientific">Clydaea vesicula</name>
    <dbReference type="NCBI Taxonomy" id="447962"/>
    <lineage>
        <taxon>Eukaryota</taxon>
        <taxon>Fungi</taxon>
        <taxon>Fungi incertae sedis</taxon>
        <taxon>Chytridiomycota</taxon>
        <taxon>Chytridiomycota incertae sedis</taxon>
        <taxon>Chytridiomycetes</taxon>
        <taxon>Lobulomycetales</taxon>
        <taxon>Lobulomycetaceae</taxon>
        <taxon>Clydaea</taxon>
    </lineage>
</organism>
<sequence length="923" mass="106201">MDSSISSQCTSTAIPSQQHHLRLSSLLPSSTSSSIQKKNFIPTQSVINENTIKGNLSALRNLISKLVEKKVYLGVIASLQLCESTPFYGYFNLFFEDSLGFTLKNYNSSANCLNFYLEGDKQYHANDVTKFSSIVGRKTKNRWKALLRCDDCKILLHYDTSQNNTNLLRSFGNTKYKHFGTEKQFKKDPTFKEDFLAFIDANMDYSEYLDANCHSIIDGDFQLKCRSSQTPILCVRNRTAKTVKAKRRQKFCREDHQPKKHEKLLLNQVISQLPVNNALSSIFNDQLISGFLGDELSMERLNCDLNSSLSFSNFSPLGCNISQFGFPEQSMPLNSSPSIEQYGNFVDLMYYQKGNPDITPSTIETASLVDLEYSNFQKPRSKFENSNCLELMVKFQNSFLKRIITQLIHSRKNQKLKFFLLLFLVVLIIISLFNFFQIKPKPVIKIYQPLKSKAPKNLDQLGKRIRLLKKYHYKQLHNKYSLSDFELKNLNKLEDNLLNWLKNPNLNDLRNSFVSGTKGIVMCMGEGKKGYAGLAYSTIKMVRTIFKSDVKFELFYLGEDDLTNNTREKFNRFSNIKFVNLDNFINNNILQIKGFNMKPFALLFSSFEEALLMDSDAIFLQNPVSLFEANNYLRTGSLFFHDRTMYPTWMQDYQMNDIIRFIRGFLPDDFPDRVTQYMKIMNGQTWYEQESGVVVVDKSKHVYGLLTSCLMLRKDERSQTAQYIYGDKETFWLGFSAVNEEFSFNDYKTGTLGVFIENTTPCGNGVIGNGYCSRGCCNVNGTCTQEACVHECKGSCPRHHTFASHPLYGKKKCCSTKLLHLDERGKPLWINGGLTDEKSDEDSPLTIMTEWATEPNGWWNYNGTNVYCFEIESLPNKFTESELSILEQSGQIYLHANEKFKNQTRIQERMREKALKKKLGSDA</sequence>
<feature type="transmembrane region" description="Helical" evidence="10">
    <location>
        <begin position="418"/>
        <end position="436"/>
    </location>
</feature>
<keyword evidence="8 10" id="KW-0472">Membrane</keyword>
<evidence type="ECO:0000256" key="8">
    <source>
        <dbReference type="ARBA" id="ARBA00023136"/>
    </source>
</evidence>
<evidence type="ECO:0000313" key="12">
    <source>
        <dbReference type="Proteomes" id="UP001211065"/>
    </source>
</evidence>
<protein>
    <submittedName>
        <fullName evidence="11">Uncharacterized protein</fullName>
    </submittedName>
</protein>
<evidence type="ECO:0000256" key="10">
    <source>
        <dbReference type="SAM" id="Phobius"/>
    </source>
</evidence>
<comment type="subcellular location">
    <subcellularLocation>
        <location evidence="1">Membrane</location>
        <topology evidence="1">Single-pass type II membrane protein</topology>
    </subcellularLocation>
</comment>
<dbReference type="PANTHER" id="PTHR31392">
    <property type="entry name" value="ALPHA-1,3-MANNOSYLTRANSFERASE MNN1-RELATED"/>
    <property type="match status" value="1"/>
</dbReference>
<dbReference type="GO" id="GO:0006493">
    <property type="term" value="P:protein O-linked glycosylation"/>
    <property type="evidence" value="ECO:0007669"/>
    <property type="project" value="TreeGrafter"/>
</dbReference>
<evidence type="ECO:0000313" key="11">
    <source>
        <dbReference type="EMBL" id="KAJ3223787.1"/>
    </source>
</evidence>
<dbReference type="AlphaFoldDB" id="A0AAD5U8H5"/>
<evidence type="ECO:0000256" key="4">
    <source>
        <dbReference type="ARBA" id="ARBA00022679"/>
    </source>
</evidence>
<proteinExistence type="inferred from homology"/>
<keyword evidence="9" id="KW-0325">Glycoprotein</keyword>
<comment type="caution">
    <text evidence="11">The sequence shown here is derived from an EMBL/GenBank/DDBJ whole genome shotgun (WGS) entry which is preliminary data.</text>
</comment>
<dbReference type="Proteomes" id="UP001211065">
    <property type="component" value="Unassembled WGS sequence"/>
</dbReference>
<dbReference type="GO" id="GO:0005794">
    <property type="term" value="C:Golgi apparatus"/>
    <property type="evidence" value="ECO:0007669"/>
    <property type="project" value="TreeGrafter"/>
</dbReference>
<gene>
    <name evidence="11" type="ORF">HK099_000680</name>
</gene>
<dbReference type="EMBL" id="JADGJW010000117">
    <property type="protein sequence ID" value="KAJ3223787.1"/>
    <property type="molecule type" value="Genomic_DNA"/>
</dbReference>
<comment type="similarity">
    <text evidence="2">Belongs to the MNN1/MNT family.</text>
</comment>
<name>A0AAD5U8H5_9FUNG</name>
<keyword evidence="5 10" id="KW-0812">Transmembrane</keyword>
<accession>A0AAD5U8H5</accession>
<evidence type="ECO:0000256" key="1">
    <source>
        <dbReference type="ARBA" id="ARBA00004606"/>
    </source>
</evidence>
<dbReference type="GO" id="GO:0000033">
    <property type="term" value="F:alpha-1,3-mannosyltransferase activity"/>
    <property type="evidence" value="ECO:0007669"/>
    <property type="project" value="TreeGrafter"/>
</dbReference>
<evidence type="ECO:0000256" key="2">
    <source>
        <dbReference type="ARBA" id="ARBA00009105"/>
    </source>
</evidence>
<keyword evidence="3" id="KW-0328">Glycosyltransferase</keyword>
<evidence type="ECO:0000256" key="7">
    <source>
        <dbReference type="ARBA" id="ARBA00022989"/>
    </source>
</evidence>
<dbReference type="Pfam" id="PF11051">
    <property type="entry name" value="Mannosyl_trans3"/>
    <property type="match status" value="1"/>
</dbReference>